<evidence type="ECO:0000313" key="7">
    <source>
        <dbReference type="EMBL" id="KAK9693582.1"/>
    </source>
</evidence>
<name>A0AAW1IU31_POPJA</name>
<keyword evidence="8" id="KW-1185">Reference proteome</keyword>
<dbReference type="InterPro" id="IPR036412">
    <property type="entry name" value="HAD-like_sf"/>
</dbReference>
<dbReference type="NCBIfam" id="TIGR01458">
    <property type="entry name" value="HAD-SF-IIA-hyp3"/>
    <property type="match status" value="1"/>
</dbReference>
<evidence type="ECO:0000259" key="6">
    <source>
        <dbReference type="PROSITE" id="PS50801"/>
    </source>
</evidence>
<evidence type="ECO:0000256" key="1">
    <source>
        <dbReference type="ARBA" id="ARBA00001946"/>
    </source>
</evidence>
<reference evidence="7 8" key="1">
    <citation type="journal article" date="2024" name="BMC Genomics">
        <title>De novo assembly and annotation of Popillia japonica's genome with initial clues to its potential as an invasive pest.</title>
        <authorList>
            <person name="Cucini C."/>
            <person name="Boschi S."/>
            <person name="Funari R."/>
            <person name="Cardaioli E."/>
            <person name="Iannotti N."/>
            <person name="Marturano G."/>
            <person name="Paoli F."/>
            <person name="Bruttini M."/>
            <person name="Carapelli A."/>
            <person name="Frati F."/>
            <person name="Nardi F."/>
        </authorList>
    </citation>
    <scope>NUCLEOTIDE SEQUENCE [LARGE SCALE GENOMIC DNA]</scope>
    <source>
        <strain evidence="7">DMR45628</strain>
    </source>
</reference>
<protein>
    <recommendedName>
        <fullName evidence="5">Haloacid dehalogenase-like hydrolase domain-containing protein 2</fullName>
    </recommendedName>
</protein>
<proteinExistence type="inferred from homology"/>
<dbReference type="FunFam" id="3.40.50.1000:FF:000060">
    <property type="entry name" value="Haloacid dehalogenase-like hydrolase domain-containing protein 2"/>
    <property type="match status" value="1"/>
</dbReference>
<organism evidence="7 8">
    <name type="scientific">Popillia japonica</name>
    <name type="common">Japanese beetle</name>
    <dbReference type="NCBI Taxonomy" id="7064"/>
    <lineage>
        <taxon>Eukaryota</taxon>
        <taxon>Metazoa</taxon>
        <taxon>Ecdysozoa</taxon>
        <taxon>Arthropoda</taxon>
        <taxon>Hexapoda</taxon>
        <taxon>Insecta</taxon>
        <taxon>Pterygota</taxon>
        <taxon>Neoptera</taxon>
        <taxon>Endopterygota</taxon>
        <taxon>Coleoptera</taxon>
        <taxon>Polyphaga</taxon>
        <taxon>Scarabaeiformia</taxon>
        <taxon>Scarabaeidae</taxon>
        <taxon>Rutelinae</taxon>
        <taxon>Popillia</taxon>
    </lineage>
</organism>
<keyword evidence="4" id="KW-0460">Magnesium</keyword>
<dbReference type="GO" id="GO:0016791">
    <property type="term" value="F:phosphatase activity"/>
    <property type="evidence" value="ECO:0007669"/>
    <property type="project" value="InterPro"/>
</dbReference>
<dbReference type="InterPro" id="IPR006355">
    <property type="entry name" value="LHPP/HDHD2"/>
</dbReference>
<keyword evidence="3" id="KW-0479">Metal-binding</keyword>
<evidence type="ECO:0000256" key="4">
    <source>
        <dbReference type="ARBA" id="ARBA00022842"/>
    </source>
</evidence>
<dbReference type="InterPro" id="IPR002645">
    <property type="entry name" value="STAS_dom"/>
</dbReference>
<comment type="caution">
    <text evidence="7">The sequence shown here is derived from an EMBL/GenBank/DDBJ whole genome shotgun (WGS) entry which is preliminary data.</text>
</comment>
<evidence type="ECO:0000256" key="5">
    <source>
        <dbReference type="ARBA" id="ARBA00039666"/>
    </source>
</evidence>
<comment type="similarity">
    <text evidence="2">Belongs to the HAD-like hydrolase superfamily.</text>
</comment>
<dbReference type="PANTHER" id="PTHR19288">
    <property type="entry name" value="4-NITROPHENYLPHOSPHATASE-RELATED"/>
    <property type="match status" value="1"/>
</dbReference>
<gene>
    <name evidence="7" type="ORF">QE152_g34105</name>
</gene>
<evidence type="ECO:0000313" key="8">
    <source>
        <dbReference type="Proteomes" id="UP001458880"/>
    </source>
</evidence>
<accession>A0AAW1IU31</accession>
<dbReference type="AlphaFoldDB" id="A0AAW1IU31"/>
<dbReference type="Pfam" id="PF13344">
    <property type="entry name" value="Hydrolase_6"/>
    <property type="match status" value="1"/>
</dbReference>
<evidence type="ECO:0000256" key="3">
    <source>
        <dbReference type="ARBA" id="ARBA00022723"/>
    </source>
</evidence>
<dbReference type="GO" id="GO:0005737">
    <property type="term" value="C:cytoplasm"/>
    <property type="evidence" value="ECO:0007669"/>
    <property type="project" value="TreeGrafter"/>
</dbReference>
<dbReference type="EMBL" id="JASPKY010000538">
    <property type="protein sequence ID" value="KAK9693582.1"/>
    <property type="molecule type" value="Genomic_DNA"/>
</dbReference>
<dbReference type="GO" id="GO:0046872">
    <property type="term" value="F:metal ion binding"/>
    <property type="evidence" value="ECO:0007669"/>
    <property type="project" value="UniProtKB-KW"/>
</dbReference>
<dbReference type="PANTHER" id="PTHR19288:SF46">
    <property type="entry name" value="HALOACID DEHALOGENASE-LIKE HYDROLASE DOMAIN-CONTAINING PROTEIN 2"/>
    <property type="match status" value="1"/>
</dbReference>
<dbReference type="Gene3D" id="3.40.50.1000">
    <property type="entry name" value="HAD superfamily/HAD-like"/>
    <property type="match status" value="3"/>
</dbReference>
<dbReference type="InterPro" id="IPR006357">
    <property type="entry name" value="HAD-SF_hydro_IIA"/>
</dbReference>
<dbReference type="PROSITE" id="PS50801">
    <property type="entry name" value="STAS"/>
    <property type="match status" value="1"/>
</dbReference>
<keyword evidence="7" id="KW-0378">Hydrolase</keyword>
<feature type="domain" description="STAS" evidence="6">
    <location>
        <begin position="1"/>
        <end position="78"/>
    </location>
</feature>
<dbReference type="InterPro" id="IPR023214">
    <property type="entry name" value="HAD_sf"/>
</dbReference>
<comment type="cofactor">
    <cofactor evidence="1">
        <name>Mg(2+)</name>
        <dbReference type="ChEBI" id="CHEBI:18420"/>
    </cofactor>
</comment>
<dbReference type="Proteomes" id="UP001458880">
    <property type="component" value="Unassembled WGS sequence"/>
</dbReference>
<evidence type="ECO:0000256" key="2">
    <source>
        <dbReference type="ARBA" id="ARBA00007958"/>
    </source>
</evidence>
<dbReference type="SUPFAM" id="SSF56784">
    <property type="entry name" value="HAD-like"/>
    <property type="match status" value="1"/>
</dbReference>
<sequence>MIRAVLIDLSGTLHIDNQAITGAVEALDNLRKTDVLIKFVTNTTKECKRFLYERLTNLGFQLKRDEIHSSLGAARSLIIQRKLKPLFLLSSEAMEDFEDLVYKDDKPNAVVIGLAPSEFHYEKLNEAFRCLLDGAHLIAIHAGRYYKREDGLALGPGCFIKGLEYSANCKAELVGKPNSAFFKSALGAVTVGMKGILVKTGKYREGDENKIKTKPAVAKGILVKTGKYREGDENKIKTKPAVAANFAEAVEEIIRRIKDTIVH</sequence>